<keyword evidence="3" id="KW-1185">Reference proteome</keyword>
<feature type="coiled-coil region" evidence="1">
    <location>
        <begin position="107"/>
        <end position="173"/>
    </location>
</feature>
<sequence length="348" mass="40536">MEAFDENGVRLPPRYVKAAEQQNPDVYQAFLTQQRDKINTLTQELTGLVLAIPEPKYRPTLIDRPFTLPIPQKEQNPVLLPEQPKEPSRPEVSWIDNNISFFRTRKAKQYERNKEEYLQALADWKNLQEKHQREQSRIEQAYRGQMTRYQAEENAHNAETQALQNKREQLLREDTDTMYAVFEDAVQEIDWPRETLISFNFSSCGKQLYIDVDLPEIEDFPAREASISGSRLRIKKVTVTQQRSMYAHHIGSIGLLLCGIGFNRLPTTRQVVVSGFSQRKDNRTGYINDEYLYSCNMTRRQFSQLNFANLAELNPMVALGLGELRCKMSKTHIFKPIEPFSEQEQIAQ</sequence>
<reference evidence="2" key="1">
    <citation type="submission" date="2022-10" db="EMBL/GenBank/DDBJ databases">
        <title>Completed Genome Sequence of two octocoral isolated bacterium, Endozoicomonas euniceicola EF212T and Endozoicomonas gorgoniicola PS125T.</title>
        <authorList>
            <person name="Chiou Y.-J."/>
            <person name="Chen Y.-H."/>
        </authorList>
    </citation>
    <scope>NUCLEOTIDE SEQUENCE</scope>
    <source>
        <strain evidence="2">EF212</strain>
    </source>
</reference>
<gene>
    <name evidence="2" type="ORF">NX720_18790</name>
</gene>
<keyword evidence="1" id="KW-0175">Coiled coil</keyword>
<name>A0ABY6GQ89_9GAMM</name>
<evidence type="ECO:0000256" key="1">
    <source>
        <dbReference type="SAM" id="Coils"/>
    </source>
</evidence>
<evidence type="ECO:0000313" key="2">
    <source>
        <dbReference type="EMBL" id="UYM14917.1"/>
    </source>
</evidence>
<accession>A0ABY6GQ89</accession>
<evidence type="ECO:0000313" key="3">
    <source>
        <dbReference type="Proteomes" id="UP001163255"/>
    </source>
</evidence>
<organism evidence="2 3">
    <name type="scientific">Endozoicomonas euniceicola</name>
    <dbReference type="NCBI Taxonomy" id="1234143"/>
    <lineage>
        <taxon>Bacteria</taxon>
        <taxon>Pseudomonadati</taxon>
        <taxon>Pseudomonadota</taxon>
        <taxon>Gammaproteobacteria</taxon>
        <taxon>Oceanospirillales</taxon>
        <taxon>Endozoicomonadaceae</taxon>
        <taxon>Endozoicomonas</taxon>
    </lineage>
</organism>
<dbReference type="Proteomes" id="UP001163255">
    <property type="component" value="Chromosome"/>
</dbReference>
<dbReference type="EMBL" id="CP103300">
    <property type="protein sequence ID" value="UYM14917.1"/>
    <property type="molecule type" value="Genomic_DNA"/>
</dbReference>
<dbReference type="RefSeq" id="WP_262596659.1">
    <property type="nucleotide sequence ID" value="NZ_CP103300.1"/>
</dbReference>
<protein>
    <submittedName>
        <fullName evidence="2">Uncharacterized protein</fullName>
    </submittedName>
</protein>
<proteinExistence type="predicted"/>